<dbReference type="Proteomes" id="UP000006073">
    <property type="component" value="Unassembled WGS sequence"/>
</dbReference>
<dbReference type="STRING" id="1189612.A33Q_2376"/>
<dbReference type="SMART" id="SM00388">
    <property type="entry name" value="HisKA"/>
    <property type="match status" value="1"/>
</dbReference>
<comment type="catalytic activity">
    <reaction evidence="1">
        <text>ATP + protein L-histidine = ADP + protein N-phospho-L-histidine.</text>
        <dbReference type="EC" id="2.7.13.3"/>
    </reaction>
</comment>
<dbReference type="EMBL" id="ALWO02000033">
    <property type="protein sequence ID" value="EOZ96606.1"/>
    <property type="molecule type" value="Genomic_DNA"/>
</dbReference>
<dbReference type="SUPFAM" id="SSF55874">
    <property type="entry name" value="ATPase domain of HSP90 chaperone/DNA topoisomerase II/histidine kinase"/>
    <property type="match status" value="1"/>
</dbReference>
<organism evidence="6 7">
    <name type="scientific">Indibacter alkaliphilus (strain CCUG 57479 / KCTC 22604 / LW1)</name>
    <dbReference type="NCBI Taxonomy" id="1189612"/>
    <lineage>
        <taxon>Bacteria</taxon>
        <taxon>Pseudomonadati</taxon>
        <taxon>Bacteroidota</taxon>
        <taxon>Cytophagia</taxon>
        <taxon>Cytophagales</taxon>
        <taxon>Cyclobacteriaceae</taxon>
    </lineage>
</organism>
<dbReference type="Pfam" id="PF02518">
    <property type="entry name" value="HATPase_c"/>
    <property type="match status" value="1"/>
</dbReference>
<dbReference type="OrthoDB" id="9806995at2"/>
<dbReference type="Gene3D" id="1.10.287.130">
    <property type="match status" value="1"/>
</dbReference>
<name>S2DX17_INDAL</name>
<dbReference type="EC" id="2.7.13.3" evidence="2"/>
<dbReference type="AlphaFoldDB" id="S2DX17"/>
<dbReference type="eggNOG" id="COG4191">
    <property type="taxonomic scope" value="Bacteria"/>
</dbReference>
<dbReference type="PANTHER" id="PTHR43065">
    <property type="entry name" value="SENSOR HISTIDINE KINASE"/>
    <property type="match status" value="1"/>
</dbReference>
<proteinExistence type="predicted"/>
<keyword evidence="6" id="KW-0808">Transferase</keyword>
<feature type="domain" description="Histidine kinase" evidence="5">
    <location>
        <begin position="108"/>
        <end position="368"/>
    </location>
</feature>
<keyword evidence="3" id="KW-0597">Phosphoprotein</keyword>
<comment type="caution">
    <text evidence="6">The sequence shown here is derived from an EMBL/GenBank/DDBJ whole genome shotgun (WGS) entry which is preliminary data.</text>
</comment>
<dbReference type="RefSeq" id="WP_009033974.1">
    <property type="nucleotide sequence ID" value="NZ_ALWO02000033.1"/>
</dbReference>
<dbReference type="InterPro" id="IPR005467">
    <property type="entry name" value="His_kinase_dom"/>
</dbReference>
<dbReference type="CDD" id="cd00075">
    <property type="entry name" value="HATPase"/>
    <property type="match status" value="1"/>
</dbReference>
<protein>
    <recommendedName>
        <fullName evidence="2">histidine kinase</fullName>
        <ecNumber evidence="2">2.7.13.3</ecNumber>
    </recommendedName>
</protein>
<evidence type="ECO:0000256" key="4">
    <source>
        <dbReference type="SAM" id="Coils"/>
    </source>
</evidence>
<dbReference type="Gene3D" id="3.30.565.10">
    <property type="entry name" value="Histidine kinase-like ATPase, C-terminal domain"/>
    <property type="match status" value="1"/>
</dbReference>
<dbReference type="PANTHER" id="PTHR43065:SF42">
    <property type="entry name" value="TWO-COMPONENT SENSOR PPRA"/>
    <property type="match status" value="1"/>
</dbReference>
<evidence type="ECO:0000313" key="7">
    <source>
        <dbReference type="Proteomes" id="UP000006073"/>
    </source>
</evidence>
<sequence length="368" mass="40804">MNANLQNILDTLPQIENLSEEEKAAITKSLKDADKELTILEFKLDRTEKVKRTTAILLEETIEELEHKRQAIEESNLALQKSLEDLKSAQDQLIQQEKLASLGQLTAGIAHEIKNPLNFVNNFSEVSLELVEEIQDIRRKTQDVNLRGEEDEILEDIKGNLQKIHEHGSRANGIVTSMLQHSRGGSGKKEPTDLNALIKEYVNLSFHGMRAGKNPIDVELKFELDESIGNVPLVSEDFSRVIVNLCNNAFDAMRGIKYEVQSLPAGKAGTKYNDGEIVGENYVPKLRVSTILENGRVQVSFKDNGPGIPDEIKDKILQPFFTTKKGTEGTGLGLSITNDIIKAHGGVLEIESSKDIGSNFIIKLPSSP</sequence>
<dbReference type="InterPro" id="IPR003661">
    <property type="entry name" value="HisK_dim/P_dom"/>
</dbReference>
<accession>S2DX17</accession>
<feature type="coiled-coil region" evidence="4">
    <location>
        <begin position="30"/>
        <end position="99"/>
    </location>
</feature>
<dbReference type="InterPro" id="IPR036890">
    <property type="entry name" value="HATPase_C_sf"/>
</dbReference>
<keyword evidence="7" id="KW-1185">Reference proteome</keyword>
<dbReference type="Pfam" id="PF00512">
    <property type="entry name" value="HisKA"/>
    <property type="match status" value="1"/>
</dbReference>
<dbReference type="SUPFAM" id="SSF47384">
    <property type="entry name" value="Homodimeric domain of signal transducing histidine kinase"/>
    <property type="match status" value="1"/>
</dbReference>
<dbReference type="GO" id="GO:0000155">
    <property type="term" value="F:phosphorelay sensor kinase activity"/>
    <property type="evidence" value="ECO:0007669"/>
    <property type="project" value="InterPro"/>
</dbReference>
<keyword evidence="6" id="KW-0418">Kinase</keyword>
<keyword evidence="4" id="KW-0175">Coiled coil</keyword>
<evidence type="ECO:0000259" key="5">
    <source>
        <dbReference type="PROSITE" id="PS50109"/>
    </source>
</evidence>
<evidence type="ECO:0000256" key="1">
    <source>
        <dbReference type="ARBA" id="ARBA00000085"/>
    </source>
</evidence>
<dbReference type="PROSITE" id="PS50109">
    <property type="entry name" value="HIS_KIN"/>
    <property type="match status" value="1"/>
</dbReference>
<dbReference type="PRINTS" id="PR00344">
    <property type="entry name" value="BCTRLSENSOR"/>
</dbReference>
<dbReference type="InterPro" id="IPR004358">
    <property type="entry name" value="Sig_transdc_His_kin-like_C"/>
</dbReference>
<evidence type="ECO:0000256" key="2">
    <source>
        <dbReference type="ARBA" id="ARBA00012438"/>
    </source>
</evidence>
<dbReference type="SMART" id="SM00387">
    <property type="entry name" value="HATPase_c"/>
    <property type="match status" value="1"/>
</dbReference>
<dbReference type="InterPro" id="IPR003594">
    <property type="entry name" value="HATPase_dom"/>
</dbReference>
<dbReference type="CDD" id="cd00082">
    <property type="entry name" value="HisKA"/>
    <property type="match status" value="1"/>
</dbReference>
<evidence type="ECO:0000313" key="6">
    <source>
        <dbReference type="EMBL" id="EOZ96606.1"/>
    </source>
</evidence>
<dbReference type="InterPro" id="IPR036097">
    <property type="entry name" value="HisK_dim/P_sf"/>
</dbReference>
<gene>
    <name evidence="6" type="ORF">A33Q_2376</name>
</gene>
<evidence type="ECO:0000256" key="3">
    <source>
        <dbReference type="ARBA" id="ARBA00022553"/>
    </source>
</evidence>
<reference evidence="6 7" key="1">
    <citation type="journal article" date="2013" name="Genome Announc.">
        <title>Draft Genome Sequence of Indibacter alkaliphilus Strain LW1T, Isolated from Lonar Lake, a Haloalkaline Lake in the Buldana District of Maharashtra, India.</title>
        <authorList>
            <person name="Singh A."/>
            <person name="Kumar Jangir P."/>
            <person name="Sharma R."/>
            <person name="Singh A."/>
            <person name="Kumar Pinnaka A."/>
            <person name="Shivaji S."/>
        </authorList>
    </citation>
    <scope>NUCLEOTIDE SEQUENCE [LARGE SCALE GENOMIC DNA]</scope>
    <source>
        <strain evidence="7">CCUG 57479 / KCTC 22604 / LW1</strain>
    </source>
</reference>